<evidence type="ECO:0000256" key="4">
    <source>
        <dbReference type="ARBA" id="ARBA00012930"/>
    </source>
</evidence>
<dbReference type="Pfam" id="PF04199">
    <property type="entry name" value="Cyclase"/>
    <property type="match status" value="1"/>
</dbReference>
<dbReference type="GO" id="GO:0019441">
    <property type="term" value="P:L-tryptophan catabolic process to kynurenine"/>
    <property type="evidence" value="ECO:0007669"/>
    <property type="project" value="InterPro"/>
</dbReference>
<sequence length="210" mass="23397">MKWPGTIIDISMEISENMMVYKNREENKPRIQVTRDFTTGEAYETTVTLGMHTGTHLDMPLHMLPDGETLDDLRLEQVITPCQVVDLTEAAGGITQQDLEKKDIQPGKFILLKTRNSFQEIFDLDFVYLERSGAVYLKDMGVTGVGIDSLGIERDQPDRMTHKTLLGNGILILEGLRLADVAQGDYLLVAVPLKIKGAEASPVRALLLEP</sequence>
<comment type="pathway">
    <text evidence="11">Amino-acid degradation; L-tryptophan degradation via kynurenine pathway; L-kynurenine from L-tryptophan: step 2/2.</text>
</comment>
<dbReference type="GO" id="GO:0046872">
    <property type="term" value="F:metal ion binding"/>
    <property type="evidence" value="ECO:0007669"/>
    <property type="project" value="UniProtKB-KW"/>
</dbReference>
<evidence type="ECO:0000256" key="3">
    <source>
        <dbReference type="ARBA" id="ARBA00011738"/>
    </source>
</evidence>
<dbReference type="InterPro" id="IPR037175">
    <property type="entry name" value="KFase_sf"/>
</dbReference>
<dbReference type="EMBL" id="FXUF01000014">
    <property type="protein sequence ID" value="SMP66310.1"/>
    <property type="molecule type" value="Genomic_DNA"/>
</dbReference>
<keyword evidence="9" id="KW-0823">Tryptophan catabolism</keyword>
<comment type="function">
    <text evidence="2">Catalyzes the hydrolysis of N-formyl-L-kynurenine to L-kynurenine, the second step in the kynurenine pathway of tryptophan degradation.</text>
</comment>
<evidence type="ECO:0000256" key="6">
    <source>
        <dbReference type="ARBA" id="ARBA00022723"/>
    </source>
</evidence>
<evidence type="ECO:0000256" key="2">
    <source>
        <dbReference type="ARBA" id="ARBA00002204"/>
    </source>
</evidence>
<accession>A0AA45WY23</accession>
<dbReference type="Gene3D" id="3.50.30.50">
    <property type="entry name" value="Putative cyclase"/>
    <property type="match status" value="1"/>
</dbReference>
<keyword evidence="8" id="KW-0862">Zinc</keyword>
<dbReference type="AlphaFoldDB" id="A0AA45WY23"/>
<dbReference type="Proteomes" id="UP001158066">
    <property type="component" value="Unassembled WGS sequence"/>
</dbReference>
<keyword evidence="7" id="KW-0378">Hydrolase</keyword>
<evidence type="ECO:0000313" key="12">
    <source>
        <dbReference type="EMBL" id="SMP66310.1"/>
    </source>
</evidence>
<evidence type="ECO:0000256" key="8">
    <source>
        <dbReference type="ARBA" id="ARBA00022833"/>
    </source>
</evidence>
<dbReference type="FunFam" id="3.50.30.50:FF:000001">
    <property type="entry name" value="Kynurenine formamidase"/>
    <property type="match status" value="1"/>
</dbReference>
<evidence type="ECO:0000256" key="1">
    <source>
        <dbReference type="ARBA" id="ARBA00001947"/>
    </source>
</evidence>
<evidence type="ECO:0000313" key="13">
    <source>
        <dbReference type="Proteomes" id="UP001158066"/>
    </source>
</evidence>
<dbReference type="EC" id="3.5.1.9" evidence="4"/>
<evidence type="ECO:0000256" key="9">
    <source>
        <dbReference type="ARBA" id="ARBA00023079"/>
    </source>
</evidence>
<comment type="subunit">
    <text evidence="3">Homodimer.</text>
</comment>
<comment type="cofactor">
    <cofactor evidence="1">
        <name>Zn(2+)</name>
        <dbReference type="ChEBI" id="CHEBI:29105"/>
    </cofactor>
</comment>
<dbReference type="PANTHER" id="PTHR31118:SF12">
    <property type="entry name" value="CYCLASE-LIKE PROTEIN 2"/>
    <property type="match status" value="1"/>
</dbReference>
<comment type="caution">
    <text evidence="12">The sequence shown here is derived from an EMBL/GenBank/DDBJ whole genome shotgun (WGS) entry which is preliminary data.</text>
</comment>
<comment type="catalytic activity">
    <reaction evidence="10">
        <text>N-formyl-L-kynurenine + H2O = L-kynurenine + formate + H(+)</text>
        <dbReference type="Rhea" id="RHEA:13009"/>
        <dbReference type="ChEBI" id="CHEBI:15377"/>
        <dbReference type="ChEBI" id="CHEBI:15378"/>
        <dbReference type="ChEBI" id="CHEBI:15740"/>
        <dbReference type="ChEBI" id="CHEBI:57959"/>
        <dbReference type="ChEBI" id="CHEBI:58629"/>
        <dbReference type="EC" id="3.5.1.9"/>
    </reaction>
</comment>
<proteinExistence type="predicted"/>
<keyword evidence="6" id="KW-0479">Metal-binding</keyword>
<organism evidence="12 13">
    <name type="scientific">Anoxynatronum buryatiense</name>
    <dbReference type="NCBI Taxonomy" id="489973"/>
    <lineage>
        <taxon>Bacteria</taxon>
        <taxon>Bacillati</taxon>
        <taxon>Bacillota</taxon>
        <taxon>Clostridia</taxon>
        <taxon>Eubacteriales</taxon>
        <taxon>Clostridiaceae</taxon>
        <taxon>Anoxynatronum</taxon>
    </lineage>
</organism>
<name>A0AA45WY23_9CLOT</name>
<dbReference type="PANTHER" id="PTHR31118">
    <property type="entry name" value="CYCLASE-LIKE PROTEIN 2"/>
    <property type="match status" value="1"/>
</dbReference>
<gene>
    <name evidence="12" type="ORF">SAMN06296020_1147</name>
</gene>
<dbReference type="RefSeq" id="WP_283410245.1">
    <property type="nucleotide sequence ID" value="NZ_FXUF01000014.1"/>
</dbReference>
<dbReference type="InterPro" id="IPR007325">
    <property type="entry name" value="KFase/CYL"/>
</dbReference>
<evidence type="ECO:0000256" key="5">
    <source>
        <dbReference type="ARBA" id="ARBA00014889"/>
    </source>
</evidence>
<protein>
    <recommendedName>
        <fullName evidence="5">Kynurenine formamidase</fullName>
        <ecNumber evidence="4">3.5.1.9</ecNumber>
    </recommendedName>
</protein>
<dbReference type="SUPFAM" id="SSF102198">
    <property type="entry name" value="Putative cyclase"/>
    <property type="match status" value="1"/>
</dbReference>
<evidence type="ECO:0000256" key="10">
    <source>
        <dbReference type="ARBA" id="ARBA00048496"/>
    </source>
</evidence>
<reference evidence="12" key="1">
    <citation type="submission" date="2017-05" db="EMBL/GenBank/DDBJ databases">
        <authorList>
            <person name="Varghese N."/>
            <person name="Submissions S."/>
        </authorList>
    </citation>
    <scope>NUCLEOTIDE SEQUENCE</scope>
    <source>
        <strain evidence="12">Su22</strain>
    </source>
</reference>
<evidence type="ECO:0000256" key="11">
    <source>
        <dbReference type="ARBA" id="ARBA00060547"/>
    </source>
</evidence>
<evidence type="ECO:0000256" key="7">
    <source>
        <dbReference type="ARBA" id="ARBA00022801"/>
    </source>
</evidence>
<dbReference type="GO" id="GO:0004061">
    <property type="term" value="F:arylformamidase activity"/>
    <property type="evidence" value="ECO:0007669"/>
    <property type="project" value="UniProtKB-EC"/>
</dbReference>
<keyword evidence="13" id="KW-1185">Reference proteome</keyword>